<protein>
    <submittedName>
        <fullName evidence="1">Uncharacterized protein</fullName>
    </submittedName>
</protein>
<reference evidence="1 2" key="1">
    <citation type="journal article" date="2012" name="Gene">
        <title>Sequence of Leptospira santarosai serovar Shermani genome and prediction of virulence-associated genes.</title>
        <authorList>
            <person name="Chou L.F."/>
            <person name="Chen Y.T."/>
            <person name="Lu C.W."/>
            <person name="Ko Y.C."/>
            <person name="Tang C.Y."/>
            <person name="Pan M.J."/>
            <person name="Tian Y.C."/>
            <person name="Chiu C.H."/>
            <person name="Hung C.C."/>
            <person name="Yang C.W."/>
        </authorList>
    </citation>
    <scope>NUCLEOTIDE SEQUENCE [LARGE SCALE GENOMIC DNA]</scope>
    <source>
        <strain evidence="1">LT 821</strain>
    </source>
</reference>
<reference evidence="1 2" key="2">
    <citation type="journal article" date="2014" name="Emerg. Microbes Infect.">
        <title>Potential impact on kidney infection: a whole-genome analysis of Leptospira santarosai serovar Shermani.</title>
        <authorList>
            <person name="Chou L.F."/>
            <person name="Chen T.W."/>
            <person name="Ko Y.C."/>
            <person name="Pan M.J."/>
            <person name="Tian Y.C."/>
            <person name="Chiu C.H."/>
            <person name="Tang P."/>
            <person name="Hung C.C."/>
            <person name="Yang C.W."/>
        </authorList>
    </citation>
    <scope>NUCLEOTIDE SEQUENCE</scope>
    <source>
        <strain evidence="1 2">LT 821</strain>
    </source>
</reference>
<dbReference type="STRING" id="758847.LSS_23000"/>
<dbReference type="KEGG" id="lst:LSS_23000"/>
<sequence>MPHEISQNQKTYQTTKNYVTGCRKSASKRGFVRKFKVIDYTDISRKRPANRLLNL</sequence>
<evidence type="ECO:0000313" key="2">
    <source>
        <dbReference type="Proteomes" id="UP000035800"/>
    </source>
</evidence>
<dbReference type="Proteomes" id="UP000035800">
    <property type="component" value="Chromosome I"/>
</dbReference>
<dbReference type="AlphaFoldDB" id="A0A097ESZ9"/>
<organism evidence="1 2">
    <name type="scientific">Leptospira santarosai serovar Shermani str. LT 821</name>
    <dbReference type="NCBI Taxonomy" id="758847"/>
    <lineage>
        <taxon>Bacteria</taxon>
        <taxon>Pseudomonadati</taxon>
        <taxon>Spirochaetota</taxon>
        <taxon>Spirochaetia</taxon>
        <taxon>Leptospirales</taxon>
        <taxon>Leptospiraceae</taxon>
        <taxon>Leptospira</taxon>
    </lineage>
</organism>
<name>A0A097ESZ9_9LEPT</name>
<proteinExistence type="predicted"/>
<evidence type="ECO:0000313" key="1">
    <source>
        <dbReference type="EMBL" id="AIT11056.1"/>
    </source>
</evidence>
<dbReference type="EMBL" id="CP006694">
    <property type="protein sequence ID" value="AIT11056.1"/>
    <property type="molecule type" value="Genomic_DNA"/>
</dbReference>
<accession>A0A097ESZ9</accession>
<gene>
    <name evidence="1" type="ORF">LSS_23000</name>
</gene>